<organism evidence="1 2">
    <name type="scientific">Sphaerisporangium rufum</name>
    <dbReference type="NCBI Taxonomy" id="1381558"/>
    <lineage>
        <taxon>Bacteria</taxon>
        <taxon>Bacillati</taxon>
        <taxon>Actinomycetota</taxon>
        <taxon>Actinomycetes</taxon>
        <taxon>Streptosporangiales</taxon>
        <taxon>Streptosporangiaceae</taxon>
        <taxon>Sphaerisporangium</taxon>
    </lineage>
</organism>
<protein>
    <submittedName>
        <fullName evidence="1">Uncharacterized protein</fullName>
    </submittedName>
</protein>
<evidence type="ECO:0000313" key="2">
    <source>
        <dbReference type="Proteomes" id="UP000655287"/>
    </source>
</evidence>
<name>A0A919RB64_9ACTN</name>
<comment type="caution">
    <text evidence="1">The sequence shown here is derived from an EMBL/GenBank/DDBJ whole genome shotgun (WGS) entry which is preliminary data.</text>
</comment>
<evidence type="ECO:0000313" key="1">
    <source>
        <dbReference type="EMBL" id="GII80735.1"/>
    </source>
</evidence>
<dbReference type="Proteomes" id="UP000655287">
    <property type="component" value="Unassembled WGS sequence"/>
</dbReference>
<dbReference type="RefSeq" id="WP_203991916.1">
    <property type="nucleotide sequence ID" value="NZ_BOOU01000079.1"/>
</dbReference>
<dbReference type="AlphaFoldDB" id="A0A919RB64"/>
<reference evidence="1" key="1">
    <citation type="submission" date="2021-01" db="EMBL/GenBank/DDBJ databases">
        <title>Whole genome shotgun sequence of Sphaerisporangium rufum NBRC 109079.</title>
        <authorList>
            <person name="Komaki H."/>
            <person name="Tamura T."/>
        </authorList>
    </citation>
    <scope>NUCLEOTIDE SEQUENCE</scope>
    <source>
        <strain evidence="1">NBRC 109079</strain>
    </source>
</reference>
<proteinExistence type="predicted"/>
<sequence length="86" mass="9089">MPSPDAARCRADMAAVARATHEILAAVAAVPPLLGHRTWHGSPADVWAADWTARGARLTALLHAVLAEQPRLIARVEAAEHRGLAS</sequence>
<keyword evidence="2" id="KW-1185">Reference proteome</keyword>
<dbReference type="EMBL" id="BOOU01000079">
    <property type="protein sequence ID" value="GII80735.1"/>
    <property type="molecule type" value="Genomic_DNA"/>
</dbReference>
<accession>A0A919RB64</accession>
<gene>
    <name evidence="1" type="ORF">Sru01_57170</name>
</gene>